<dbReference type="Proteomes" id="UP000095284">
    <property type="component" value="Unplaced"/>
</dbReference>
<protein>
    <submittedName>
        <fullName evidence="2">Transcriptional regulator</fullName>
    </submittedName>
</protein>
<organism evidence="1 2">
    <name type="scientific">Bursaphelenchus xylophilus</name>
    <name type="common">Pinewood nematode worm</name>
    <name type="synonym">Aphelenchoides xylophilus</name>
    <dbReference type="NCBI Taxonomy" id="6326"/>
    <lineage>
        <taxon>Eukaryota</taxon>
        <taxon>Metazoa</taxon>
        <taxon>Ecdysozoa</taxon>
        <taxon>Nematoda</taxon>
        <taxon>Chromadorea</taxon>
        <taxon>Rhabditida</taxon>
        <taxon>Tylenchina</taxon>
        <taxon>Tylenchomorpha</taxon>
        <taxon>Aphelenchoidea</taxon>
        <taxon>Aphelenchoididae</taxon>
        <taxon>Bursaphelenchus</taxon>
    </lineage>
</organism>
<dbReference type="WBParaSite" id="BXY_1687200.1">
    <property type="protein sequence ID" value="BXY_1687200.1"/>
    <property type="gene ID" value="BXY_1687200"/>
</dbReference>
<evidence type="ECO:0000313" key="1">
    <source>
        <dbReference type="Proteomes" id="UP000095284"/>
    </source>
</evidence>
<sequence length="70" mass="7752">MKFSQNFMQSAIVKMSGPQRVAAIQIALDVCETVVSYLFRVSAERAVIFTIWFGPVRSLSAPKNTDQLSA</sequence>
<proteinExistence type="predicted"/>
<evidence type="ECO:0000313" key="2">
    <source>
        <dbReference type="WBParaSite" id="BXY_1687200.1"/>
    </source>
</evidence>
<accession>A0A1I7SUZ8</accession>
<reference evidence="2" key="1">
    <citation type="submission" date="2016-11" db="UniProtKB">
        <authorList>
            <consortium name="WormBaseParasite"/>
        </authorList>
    </citation>
    <scope>IDENTIFICATION</scope>
</reference>
<dbReference type="AlphaFoldDB" id="A0A1I7SUZ8"/>
<name>A0A1I7SUZ8_BURXY</name>